<dbReference type="Proteomes" id="UP000323000">
    <property type="component" value="Chromosome 1"/>
</dbReference>
<organism evidence="2 3">
    <name type="scientific">Acer yangbiense</name>
    <dbReference type="NCBI Taxonomy" id="1000413"/>
    <lineage>
        <taxon>Eukaryota</taxon>
        <taxon>Viridiplantae</taxon>
        <taxon>Streptophyta</taxon>
        <taxon>Embryophyta</taxon>
        <taxon>Tracheophyta</taxon>
        <taxon>Spermatophyta</taxon>
        <taxon>Magnoliopsida</taxon>
        <taxon>eudicotyledons</taxon>
        <taxon>Gunneridae</taxon>
        <taxon>Pentapetalae</taxon>
        <taxon>rosids</taxon>
        <taxon>malvids</taxon>
        <taxon>Sapindales</taxon>
        <taxon>Sapindaceae</taxon>
        <taxon>Hippocastanoideae</taxon>
        <taxon>Acereae</taxon>
        <taxon>Acer</taxon>
    </lineage>
</organism>
<dbReference type="PANTHER" id="PTHR34741:SF1">
    <property type="entry name" value="PGG DOMAIN-CONTAINING PROTEIN"/>
    <property type="match status" value="1"/>
</dbReference>
<gene>
    <name evidence="2" type="ORF">EZV62_001345</name>
</gene>
<name>A0A5C7IW66_9ROSI</name>
<evidence type="ECO:0000256" key="1">
    <source>
        <dbReference type="SAM" id="Phobius"/>
    </source>
</evidence>
<dbReference type="AlphaFoldDB" id="A0A5C7IW66"/>
<accession>A0A5C7IW66</accession>
<proteinExistence type="predicted"/>
<keyword evidence="1" id="KW-0472">Membrane</keyword>
<evidence type="ECO:0000313" key="2">
    <source>
        <dbReference type="EMBL" id="TXG72766.1"/>
    </source>
</evidence>
<feature type="transmembrane region" description="Helical" evidence="1">
    <location>
        <begin position="111"/>
        <end position="131"/>
    </location>
</feature>
<comment type="caution">
    <text evidence="2">The sequence shown here is derived from an EMBL/GenBank/DDBJ whole genome shotgun (WGS) entry which is preliminary data.</text>
</comment>
<dbReference type="EMBL" id="VAHF01000001">
    <property type="protein sequence ID" value="TXG72766.1"/>
    <property type="molecule type" value="Genomic_DNA"/>
</dbReference>
<reference evidence="3" key="1">
    <citation type="journal article" date="2019" name="Gigascience">
        <title>De novo genome assembly of the endangered Acer yangbiense, a plant species with extremely small populations endemic to Yunnan Province, China.</title>
        <authorList>
            <person name="Yang J."/>
            <person name="Wariss H.M."/>
            <person name="Tao L."/>
            <person name="Zhang R."/>
            <person name="Yun Q."/>
            <person name="Hollingsworth P."/>
            <person name="Dao Z."/>
            <person name="Luo G."/>
            <person name="Guo H."/>
            <person name="Ma Y."/>
            <person name="Sun W."/>
        </authorList>
    </citation>
    <scope>NUCLEOTIDE SEQUENCE [LARGE SCALE GENOMIC DNA]</scope>
    <source>
        <strain evidence="3">cv. Malutang</strain>
    </source>
</reference>
<feature type="transmembrane region" description="Helical" evidence="1">
    <location>
        <begin position="137"/>
        <end position="156"/>
    </location>
</feature>
<evidence type="ECO:0000313" key="3">
    <source>
        <dbReference type="Proteomes" id="UP000323000"/>
    </source>
</evidence>
<dbReference type="PANTHER" id="PTHR34741">
    <property type="entry name" value="IMAP FAMILY MEMBER 1, PUTATIVE-RELATED"/>
    <property type="match status" value="1"/>
</dbReference>
<feature type="transmembrane region" description="Helical" evidence="1">
    <location>
        <begin position="79"/>
        <end position="99"/>
    </location>
</feature>
<protein>
    <submittedName>
        <fullName evidence="2">Uncharacterized protein</fullName>
    </submittedName>
</protein>
<sequence length="158" mass="17916">MANGNVGEHPMMLESVLEYRYTEKNRTRADIESQLVSSTPVQNQNQLKNIAMAFYFTTPLEISLLFAQTNSQLSNSFHLLSFLILLTFLFLFVSNFIAHKYARTAQDLDKIAVLLVATAVVFTITIPFPLILKCVTWALYAISLIVVLTGQYYCLYCT</sequence>
<keyword evidence="3" id="KW-1185">Reference proteome</keyword>
<keyword evidence="1" id="KW-1133">Transmembrane helix</keyword>
<keyword evidence="1" id="KW-0812">Transmembrane</keyword>